<dbReference type="InterPro" id="IPR001466">
    <property type="entry name" value="Beta-lactam-related"/>
</dbReference>
<evidence type="ECO:0000256" key="5">
    <source>
        <dbReference type="ARBA" id="ARBA00023251"/>
    </source>
</evidence>
<dbReference type="GO" id="GO:0030288">
    <property type="term" value="C:outer membrane-bounded periplasmic space"/>
    <property type="evidence" value="ECO:0007669"/>
    <property type="project" value="InterPro"/>
</dbReference>
<dbReference type="EC" id="3.5.2.6" evidence="3 6"/>
<dbReference type="GO" id="GO:0017001">
    <property type="term" value="P:antibiotic catabolic process"/>
    <property type="evidence" value="ECO:0007669"/>
    <property type="project" value="InterPro"/>
</dbReference>
<dbReference type="EMBL" id="MKIO01000031">
    <property type="protein sequence ID" value="OLP54930.1"/>
    <property type="molecule type" value="Genomic_DNA"/>
</dbReference>
<evidence type="ECO:0000256" key="6">
    <source>
        <dbReference type="RuleBase" id="RU361140"/>
    </source>
</evidence>
<dbReference type="GO" id="GO:0008800">
    <property type="term" value="F:beta-lactamase activity"/>
    <property type="evidence" value="ECO:0007669"/>
    <property type="project" value="UniProtKB-UniRule"/>
</dbReference>
<evidence type="ECO:0000256" key="3">
    <source>
        <dbReference type="ARBA" id="ARBA00012865"/>
    </source>
</evidence>
<reference evidence="9 10" key="1">
    <citation type="submission" date="2016-09" db="EMBL/GenBank/DDBJ databases">
        <title>Rhizobium sp. nov., a novel species isolated from the rice rhizosphere.</title>
        <authorList>
            <person name="Zhao J."/>
            <person name="Zhang X."/>
        </authorList>
    </citation>
    <scope>NUCLEOTIDE SEQUENCE [LARGE SCALE GENOMIC DNA]</scope>
    <source>
        <strain evidence="9 10">MH17</strain>
    </source>
</reference>
<comment type="catalytic activity">
    <reaction evidence="1 6">
        <text>a beta-lactam + H2O = a substituted beta-amino acid</text>
        <dbReference type="Rhea" id="RHEA:20401"/>
        <dbReference type="ChEBI" id="CHEBI:15377"/>
        <dbReference type="ChEBI" id="CHEBI:35627"/>
        <dbReference type="ChEBI" id="CHEBI:140347"/>
        <dbReference type="EC" id="3.5.2.6"/>
    </reaction>
</comment>
<dbReference type="PROSITE" id="PS00336">
    <property type="entry name" value="BETA_LACTAMASE_C"/>
    <property type="match status" value="1"/>
</dbReference>
<dbReference type="PANTHER" id="PTHR46825">
    <property type="entry name" value="D-ALANYL-D-ALANINE-CARBOXYPEPTIDASE/ENDOPEPTIDASE AMPH"/>
    <property type="match status" value="1"/>
</dbReference>
<dbReference type="OrthoDB" id="5377431at2"/>
<evidence type="ECO:0000313" key="9">
    <source>
        <dbReference type="EMBL" id="OLP54930.1"/>
    </source>
</evidence>
<dbReference type="RefSeq" id="WP_075635491.1">
    <property type="nucleotide sequence ID" value="NZ_MKIO01000031.1"/>
</dbReference>
<evidence type="ECO:0000256" key="1">
    <source>
        <dbReference type="ARBA" id="ARBA00001526"/>
    </source>
</evidence>
<evidence type="ECO:0000256" key="4">
    <source>
        <dbReference type="ARBA" id="ARBA00022801"/>
    </source>
</evidence>
<dbReference type="InterPro" id="IPR058136">
    <property type="entry name" value="AmpC"/>
</dbReference>
<evidence type="ECO:0000259" key="8">
    <source>
        <dbReference type="Pfam" id="PF00144"/>
    </source>
</evidence>
<name>A0A1Q9AIE2_9HYPH</name>
<sequence>MRQSIALMGCLMASLFAAISVAGAQDGNEAARAVFAPVVKEHAIPGLVVGITRNGKHSFYLSGLASKADRRAVTPDTLFELGSISKIFTVTLAALAEERGKLRLDDTLAQHLCAGACTISGDLTLMDLATHRSGGLPLQVPDGVKTVDGLARWLKSWQPPKPGARSYSNISIGLLGHVTGKALDMPYKQAVQTVLFPAFGLENSWIDVPKRQMALYAYGYDWRSGAPIRVNPGLLDAEAYGVKSSARDMLQLLDVELGQADAPKELRKAIARTREPQYRTAFFTQDMIWEQYPWPVGLERMVAGNGPDMIMTPQPVEALDPAARAGDPVILNKTGSTNGFGNYIAMVPSERLGVVMLANKNIPIEARVRATYALIKALLGP</sequence>
<evidence type="ECO:0000256" key="2">
    <source>
        <dbReference type="ARBA" id="ARBA00007840"/>
    </source>
</evidence>
<keyword evidence="5 6" id="KW-0046">Antibiotic resistance</keyword>
<keyword evidence="4 6" id="KW-0378">Hydrolase</keyword>
<feature type="signal peptide" evidence="7">
    <location>
        <begin position="1"/>
        <end position="24"/>
    </location>
</feature>
<dbReference type="InterPro" id="IPR012338">
    <property type="entry name" value="Beta-lactam/transpept-like"/>
</dbReference>
<dbReference type="PANTHER" id="PTHR46825:SF8">
    <property type="entry name" value="BETA-LACTAMASE-RELATED"/>
    <property type="match status" value="1"/>
</dbReference>
<dbReference type="GO" id="GO:0046677">
    <property type="term" value="P:response to antibiotic"/>
    <property type="evidence" value="ECO:0007669"/>
    <property type="project" value="UniProtKB-UniRule"/>
</dbReference>
<dbReference type="Gene3D" id="3.40.710.10">
    <property type="entry name" value="DD-peptidase/beta-lactamase superfamily"/>
    <property type="match status" value="1"/>
</dbReference>
<evidence type="ECO:0000313" key="10">
    <source>
        <dbReference type="Proteomes" id="UP000186143"/>
    </source>
</evidence>
<dbReference type="NCBIfam" id="NF033085">
    <property type="entry name" value="bla_class_C"/>
    <property type="match status" value="1"/>
</dbReference>
<dbReference type="InterPro" id="IPR001586">
    <property type="entry name" value="Beta-lactam_class-C_AS"/>
</dbReference>
<dbReference type="Proteomes" id="UP000186143">
    <property type="component" value="Unassembled WGS sequence"/>
</dbReference>
<accession>A0A1Q9AIE2</accession>
<proteinExistence type="inferred from homology"/>
<feature type="domain" description="Beta-lactamase-related" evidence="8">
    <location>
        <begin position="32"/>
        <end position="377"/>
    </location>
</feature>
<dbReference type="STRING" id="1672749.BJF92_14145"/>
<dbReference type="AlphaFoldDB" id="A0A1Q9AIE2"/>
<protein>
    <recommendedName>
        <fullName evidence="3 6">Beta-lactamase</fullName>
        <ecNumber evidence="3 6">3.5.2.6</ecNumber>
    </recommendedName>
</protein>
<gene>
    <name evidence="9" type="ORF">BJF92_14145</name>
</gene>
<dbReference type="Pfam" id="PF00144">
    <property type="entry name" value="Beta-lactamase"/>
    <property type="match status" value="1"/>
</dbReference>
<keyword evidence="7" id="KW-0732">Signal</keyword>
<dbReference type="SUPFAM" id="SSF56601">
    <property type="entry name" value="beta-lactamase/transpeptidase-like"/>
    <property type="match status" value="1"/>
</dbReference>
<comment type="similarity">
    <text evidence="2 6">Belongs to the class-C beta-lactamase family.</text>
</comment>
<comment type="caution">
    <text evidence="9">The sequence shown here is derived from an EMBL/GenBank/DDBJ whole genome shotgun (WGS) entry which is preliminary data.</text>
</comment>
<feature type="chain" id="PRO_5012751129" description="Beta-lactamase" evidence="7">
    <location>
        <begin position="25"/>
        <end position="381"/>
    </location>
</feature>
<organism evidence="9 10">
    <name type="scientific">Xaviernesmea rhizosphaerae</name>
    <dbReference type="NCBI Taxonomy" id="1672749"/>
    <lineage>
        <taxon>Bacteria</taxon>
        <taxon>Pseudomonadati</taxon>
        <taxon>Pseudomonadota</taxon>
        <taxon>Alphaproteobacteria</taxon>
        <taxon>Hyphomicrobiales</taxon>
        <taxon>Rhizobiaceae</taxon>
        <taxon>Rhizobium/Agrobacterium group</taxon>
        <taxon>Xaviernesmea</taxon>
    </lineage>
</organism>
<dbReference type="InterPro" id="IPR050491">
    <property type="entry name" value="AmpC-like"/>
</dbReference>
<evidence type="ECO:0000256" key="7">
    <source>
        <dbReference type="SAM" id="SignalP"/>
    </source>
</evidence>